<dbReference type="Pfam" id="PF03597">
    <property type="entry name" value="FixS"/>
    <property type="match status" value="1"/>
</dbReference>
<keyword evidence="2" id="KW-0472">Membrane</keyword>
<dbReference type="PANTHER" id="PTHR41532">
    <property type="entry name" value="FIXS PROTEIN"/>
    <property type="match status" value="1"/>
</dbReference>
<evidence type="ECO:0000313" key="3">
    <source>
        <dbReference type="EMBL" id="SIT68647.1"/>
    </source>
</evidence>
<dbReference type="RefSeq" id="WP_076755340.1">
    <property type="nucleotide sequence ID" value="NZ_CP023018.1"/>
</dbReference>
<dbReference type="AlphaFoldDB" id="A0A1R3VUK9"/>
<keyword evidence="2" id="KW-1133">Transmembrane helix</keyword>
<feature type="transmembrane region" description="Helical" evidence="2">
    <location>
        <begin position="6"/>
        <end position="26"/>
    </location>
</feature>
<keyword evidence="2" id="KW-0812">Transmembrane</keyword>
<sequence length="64" mass="7456">MEILYVLMLLGVVFMGLLLAGFLWAVRQEQYEDMDGPPYRIIMDDDDPRIPRRQKPAAQQEKSS</sequence>
<evidence type="ECO:0000313" key="4">
    <source>
        <dbReference type="Proteomes" id="UP000223759"/>
    </source>
</evidence>
<evidence type="ECO:0000256" key="1">
    <source>
        <dbReference type="SAM" id="MobiDB-lite"/>
    </source>
</evidence>
<evidence type="ECO:0000256" key="2">
    <source>
        <dbReference type="SAM" id="Phobius"/>
    </source>
</evidence>
<feature type="region of interest" description="Disordered" evidence="1">
    <location>
        <begin position="37"/>
        <end position="64"/>
    </location>
</feature>
<dbReference type="EMBL" id="FTPK01000002">
    <property type="protein sequence ID" value="SIT68647.1"/>
    <property type="molecule type" value="Genomic_DNA"/>
</dbReference>
<organism evidence="3 4">
    <name type="scientific">Ectothiorhodosinus mongolicus</name>
    <dbReference type="NCBI Taxonomy" id="233100"/>
    <lineage>
        <taxon>Bacteria</taxon>
        <taxon>Pseudomonadati</taxon>
        <taxon>Pseudomonadota</taxon>
        <taxon>Gammaproteobacteria</taxon>
        <taxon>Chromatiales</taxon>
        <taxon>Ectothiorhodospiraceae</taxon>
        <taxon>Ectothiorhodosinus</taxon>
    </lineage>
</organism>
<dbReference type="Proteomes" id="UP000223759">
    <property type="component" value="Unassembled WGS sequence"/>
</dbReference>
<dbReference type="NCBIfam" id="TIGR00847">
    <property type="entry name" value="ccoS"/>
    <property type="match status" value="1"/>
</dbReference>
<accession>A0A1R3VUK9</accession>
<gene>
    <name evidence="3" type="ORF">SAMN05216526_0901</name>
</gene>
<dbReference type="InterPro" id="IPR004714">
    <property type="entry name" value="Cyt_oxidase_maturation_cbb3"/>
</dbReference>
<reference evidence="3 4" key="1">
    <citation type="submission" date="2017-01" db="EMBL/GenBank/DDBJ databases">
        <authorList>
            <person name="Mah S.A."/>
            <person name="Swanson W.J."/>
            <person name="Moy G.W."/>
            <person name="Vacquier V.D."/>
        </authorList>
    </citation>
    <scope>NUCLEOTIDE SEQUENCE [LARGE SCALE GENOMIC DNA]</scope>
    <source>
        <strain evidence="3 4">M9</strain>
    </source>
</reference>
<protein>
    <submittedName>
        <fullName evidence="3">Cytochrome oxidase maturation protein, cbb3-type</fullName>
    </submittedName>
</protein>
<name>A0A1R3VUK9_9GAMM</name>
<dbReference type="STRING" id="233100.SAMN05216526_0901"/>
<proteinExistence type="predicted"/>
<dbReference type="PANTHER" id="PTHR41532:SF1">
    <property type="entry name" value="FIXS PROTEIN"/>
    <property type="match status" value="1"/>
</dbReference>
<keyword evidence="4" id="KW-1185">Reference proteome</keyword>